<protein>
    <recommendedName>
        <fullName evidence="3">Type II secretory pathway pseudopilin PulG-like protein</fullName>
    </recommendedName>
</protein>
<dbReference type="RefSeq" id="WP_007416601.1">
    <property type="nucleotide sequence ID" value="NZ_ABOX02000029.1"/>
</dbReference>
<evidence type="ECO:0008006" key="3">
    <source>
        <dbReference type="Google" id="ProtNLM"/>
    </source>
</evidence>
<dbReference type="AlphaFoldDB" id="B9XLB0"/>
<dbReference type="Proteomes" id="UP000003688">
    <property type="component" value="Unassembled WGS sequence"/>
</dbReference>
<sequence length="218" mass="24363">MKINFGLSNRAFGMMELLIVVVVIFILLGLLLPSVTKDKQRPEQINCVNNLKQVGLSFRMWAGDNGDIYPMHFRTNGFNGEALAYPWAMYNYFQIISNELNTPKILICPADVKRQPASNFFSNFNSSAISYFVGLDARADTPQALLAGDRNLTNETSYRQNVVEFTTNSITGWTDDLHQRSGNVLLGDGSIQKVTISGVRKLISSTGLQTNRLVFPMK</sequence>
<evidence type="ECO:0000313" key="2">
    <source>
        <dbReference type="Proteomes" id="UP000003688"/>
    </source>
</evidence>
<organism evidence="1 2">
    <name type="scientific">Pedosphaera parvula (strain Ellin514)</name>
    <dbReference type="NCBI Taxonomy" id="320771"/>
    <lineage>
        <taxon>Bacteria</taxon>
        <taxon>Pseudomonadati</taxon>
        <taxon>Verrucomicrobiota</taxon>
        <taxon>Pedosphaerae</taxon>
        <taxon>Pedosphaerales</taxon>
        <taxon>Pedosphaeraceae</taxon>
        <taxon>Pedosphaera</taxon>
    </lineage>
</organism>
<gene>
    <name evidence="1" type="ORF">Cflav_PD1861</name>
</gene>
<dbReference type="InterPro" id="IPR045584">
    <property type="entry name" value="Pilin-like"/>
</dbReference>
<dbReference type="EMBL" id="ABOX02000029">
    <property type="protein sequence ID" value="EEF59313.1"/>
    <property type="molecule type" value="Genomic_DNA"/>
</dbReference>
<dbReference type="Gene3D" id="3.30.700.10">
    <property type="entry name" value="Glycoprotein, Type 4 Pilin"/>
    <property type="match status" value="1"/>
</dbReference>
<proteinExistence type="predicted"/>
<dbReference type="OrthoDB" id="204063at2"/>
<dbReference type="SUPFAM" id="SSF54523">
    <property type="entry name" value="Pili subunits"/>
    <property type="match status" value="1"/>
</dbReference>
<reference evidence="1 2" key="1">
    <citation type="journal article" date="2011" name="J. Bacteriol.">
        <title>Genome sequence of 'Pedosphaera parvula' Ellin514, an aerobic Verrucomicrobial isolate from pasture soil.</title>
        <authorList>
            <person name="Kant R."/>
            <person name="van Passel M.W."/>
            <person name="Sangwan P."/>
            <person name="Palva A."/>
            <person name="Lucas S."/>
            <person name="Copeland A."/>
            <person name="Lapidus A."/>
            <person name="Glavina Del Rio T."/>
            <person name="Dalin E."/>
            <person name="Tice H."/>
            <person name="Bruce D."/>
            <person name="Goodwin L."/>
            <person name="Pitluck S."/>
            <person name="Chertkov O."/>
            <person name="Larimer F.W."/>
            <person name="Land M.L."/>
            <person name="Hauser L."/>
            <person name="Brettin T.S."/>
            <person name="Detter J.C."/>
            <person name="Han S."/>
            <person name="de Vos W.M."/>
            <person name="Janssen P.H."/>
            <person name="Smidt H."/>
        </authorList>
    </citation>
    <scope>NUCLEOTIDE SEQUENCE [LARGE SCALE GENOMIC DNA]</scope>
    <source>
        <strain evidence="1 2">Ellin514</strain>
    </source>
</reference>
<dbReference type="STRING" id="320771.Cflav_PD1861"/>
<comment type="caution">
    <text evidence="1">The sequence shown here is derived from an EMBL/GenBank/DDBJ whole genome shotgun (WGS) entry which is preliminary data.</text>
</comment>
<accession>B9XLB0</accession>
<name>B9XLB0_PEDPL</name>
<dbReference type="PANTHER" id="PTHR30093">
    <property type="entry name" value="GENERAL SECRETION PATHWAY PROTEIN G"/>
    <property type="match status" value="1"/>
</dbReference>
<dbReference type="PANTHER" id="PTHR30093:SF2">
    <property type="entry name" value="TYPE II SECRETION SYSTEM PROTEIN H"/>
    <property type="match status" value="1"/>
</dbReference>
<evidence type="ECO:0000313" key="1">
    <source>
        <dbReference type="EMBL" id="EEF59313.1"/>
    </source>
</evidence>
<keyword evidence="2" id="KW-1185">Reference proteome</keyword>